<sequence>MKTIGFGVCLSAIFFAFCLPLDAEEQTAKAKREQFLNEQVEKLLHLYRQGRREDALKQLEHSFVEAEKRYLSSSLHSRIWKEAQIKTGETDEDWGLDLYLFLLKRDQRNAEGGVARLDDGGYIIHGNIASTLRSLGRVSQAREITSHQQHSLLHHDHLDTVRIPYKDLGPIFSFLPDARNRAFPYRYGHVDPDSKYKHSFISYPRLYAVGDIAGSALDVGDWVRAAELNRWFTNYADQYCVNRRYHRRGEVSRNALDAHSQLARICVMHGYPEHALAEYDLFLKSTEQEGYPVYAVFRHYAKLMKLIIQSGNGSLPEDALEISKQALESIDAYTYYSRGTKLKCHAGAAKIDHALGDREKAWTTLDAMLEKAKVDVNPHHQLKLYRVMKDLAMREGARHPELEAWLIRLLHHERSMGNKFNELPLYEDYAEFLRVNGRLDEAARILQEALRLSVAMNIPKRERKNREALASLRNQIAETRGTGRQIVEQGNESHQPPQRQPSSHAAEEPEKDSKTFIGHAMLDKVDIQPLTSLTVALPETEAYGRFYLTNPTLNDKQGEIQLKGPIVKYEWKKDSVLFVTTRSGHSLQTLNQTLRLSPGANCVVDIKAEAVMDDQEGELICSWVEEGEPLASSKWVWKSSSAHSSTRVIDAHELVTNPFYLIPIHHIIQRPVDEESQKQVDFKIEASADMRIEVYDEASNQLICVDANGDGDFNDKGDLVHQDLNGNHWPDFAFPDGETRAAIVMYVVPGNGEKKERELSISILDKGGWRQDAVDLIR</sequence>
<evidence type="ECO:0008006" key="5">
    <source>
        <dbReference type="Google" id="ProtNLM"/>
    </source>
</evidence>
<keyword evidence="2" id="KW-0732">Signal</keyword>
<protein>
    <recommendedName>
        <fullName evidence="5">Tetratricopeptide repeat protein</fullName>
    </recommendedName>
</protein>
<keyword evidence="4" id="KW-1185">Reference proteome</keyword>
<evidence type="ECO:0000256" key="2">
    <source>
        <dbReference type="SAM" id="SignalP"/>
    </source>
</evidence>
<dbReference type="EMBL" id="JACBAZ010000003">
    <property type="protein sequence ID" value="NWK55985.1"/>
    <property type="molecule type" value="Genomic_DNA"/>
</dbReference>
<reference evidence="3 4" key="1">
    <citation type="submission" date="2020-07" db="EMBL/GenBank/DDBJ databases">
        <title>Roseicoccus Jingziensis gen. nov., sp. nov., isolated from coastal seawater.</title>
        <authorList>
            <person name="Feng X."/>
        </authorList>
    </citation>
    <scope>NUCLEOTIDE SEQUENCE [LARGE SCALE GENOMIC DNA]</scope>
    <source>
        <strain evidence="3 4">N1E253</strain>
    </source>
</reference>
<dbReference type="AlphaFoldDB" id="A0A851GLD4"/>
<feature type="compositionally biased region" description="Polar residues" evidence="1">
    <location>
        <begin position="488"/>
        <end position="503"/>
    </location>
</feature>
<organism evidence="3 4">
    <name type="scientific">Oceaniferula marina</name>
    <dbReference type="NCBI Taxonomy" id="2748318"/>
    <lineage>
        <taxon>Bacteria</taxon>
        <taxon>Pseudomonadati</taxon>
        <taxon>Verrucomicrobiota</taxon>
        <taxon>Verrucomicrobiia</taxon>
        <taxon>Verrucomicrobiales</taxon>
        <taxon>Verrucomicrobiaceae</taxon>
        <taxon>Oceaniferula</taxon>
    </lineage>
</organism>
<feature type="signal peptide" evidence="2">
    <location>
        <begin position="1"/>
        <end position="23"/>
    </location>
</feature>
<gene>
    <name evidence="3" type="ORF">HW115_10200</name>
</gene>
<dbReference type="RefSeq" id="WP_178932544.1">
    <property type="nucleotide sequence ID" value="NZ_JACBAZ010000003.1"/>
</dbReference>
<dbReference type="InterPro" id="IPR011990">
    <property type="entry name" value="TPR-like_helical_dom_sf"/>
</dbReference>
<comment type="caution">
    <text evidence="3">The sequence shown here is derived from an EMBL/GenBank/DDBJ whole genome shotgun (WGS) entry which is preliminary data.</text>
</comment>
<accession>A0A851GLD4</accession>
<dbReference type="SUPFAM" id="SSF48452">
    <property type="entry name" value="TPR-like"/>
    <property type="match status" value="1"/>
</dbReference>
<feature type="region of interest" description="Disordered" evidence="1">
    <location>
        <begin position="488"/>
        <end position="512"/>
    </location>
</feature>
<evidence type="ECO:0000256" key="1">
    <source>
        <dbReference type="SAM" id="MobiDB-lite"/>
    </source>
</evidence>
<dbReference type="Proteomes" id="UP000557872">
    <property type="component" value="Unassembled WGS sequence"/>
</dbReference>
<name>A0A851GLD4_9BACT</name>
<feature type="chain" id="PRO_5032284219" description="Tetratricopeptide repeat protein" evidence="2">
    <location>
        <begin position="24"/>
        <end position="778"/>
    </location>
</feature>
<proteinExistence type="predicted"/>
<evidence type="ECO:0000313" key="3">
    <source>
        <dbReference type="EMBL" id="NWK55985.1"/>
    </source>
</evidence>
<evidence type="ECO:0000313" key="4">
    <source>
        <dbReference type="Proteomes" id="UP000557872"/>
    </source>
</evidence>
<dbReference type="Gene3D" id="1.25.40.10">
    <property type="entry name" value="Tetratricopeptide repeat domain"/>
    <property type="match status" value="1"/>
</dbReference>